<dbReference type="Pfam" id="PF12725">
    <property type="entry name" value="DUF3810"/>
    <property type="match status" value="1"/>
</dbReference>
<feature type="transmembrane region" description="Helical" evidence="1">
    <location>
        <begin position="88"/>
        <end position="110"/>
    </location>
</feature>
<organism evidence="2 3">
    <name type="scientific">Ethanoligenens harbinense (strain DSM 18485 / JCM 12961 / CGMCC 1.5033 / YUAN-3)</name>
    <dbReference type="NCBI Taxonomy" id="663278"/>
    <lineage>
        <taxon>Bacteria</taxon>
        <taxon>Bacillati</taxon>
        <taxon>Bacillota</taxon>
        <taxon>Clostridia</taxon>
        <taxon>Eubacteriales</taxon>
        <taxon>Oscillospiraceae</taxon>
        <taxon>Ethanoligenens</taxon>
    </lineage>
</organism>
<proteinExistence type="predicted"/>
<dbReference type="STRING" id="663278.Ethha_2501"/>
<keyword evidence="3" id="KW-1185">Reference proteome</keyword>
<dbReference type="HOGENOM" id="CLU_052630_0_0_9"/>
<evidence type="ECO:0000313" key="2">
    <source>
        <dbReference type="EMBL" id="ADU27994.1"/>
    </source>
</evidence>
<sequence>MKHRVRTIFALLLTPAALALQFWAARHSELVETAYSRGIYPIIASIFSTLFGLIPISVAEVLLALAAIVILCRFFFRLVRLPKTGPIGLWHGLLKFGAFLSVLFFLFTIWQLNYHREPLAQNLNYKTGTPNKAELVALTTQEVSAINALCPLLSWNKQGHSYEAGGFNAVRARVNDAYGRLSAAEDPSNMLLPRISAYPKAVWPSGLLAHFGIEGIYVPFTFEPTVDTGYPMFLWPFDAAHESAHLKGFAREDEANYWAYLADCASPDVFFQYSGHMNALLYLANALGSTDVSALSAQLEKLDTRAKSDINSYNAYVAKNQGTLSTAASKVNDSYLKVQGQPGVMSYDAFVDLLCDRYRTQTGV</sequence>
<feature type="transmembrane region" description="Helical" evidence="1">
    <location>
        <begin position="43"/>
        <end position="76"/>
    </location>
</feature>
<dbReference type="AlphaFoldDB" id="E6U5X7"/>
<gene>
    <name evidence="2" type="ordered locus">Ethha_2501</name>
</gene>
<evidence type="ECO:0000256" key="1">
    <source>
        <dbReference type="SAM" id="Phobius"/>
    </source>
</evidence>
<evidence type="ECO:0008006" key="4">
    <source>
        <dbReference type="Google" id="ProtNLM"/>
    </source>
</evidence>
<dbReference type="EMBL" id="CP002400">
    <property type="protein sequence ID" value="ADU27994.1"/>
    <property type="molecule type" value="Genomic_DNA"/>
</dbReference>
<keyword evidence="1" id="KW-1133">Transmembrane helix</keyword>
<reference evidence="2 3" key="1">
    <citation type="submission" date="2010-12" db="EMBL/GenBank/DDBJ databases">
        <title>Complete sequence of Ethanoligenens harbinense YUAN-3.</title>
        <authorList>
            <person name="Lucas S."/>
            <person name="Copeland A."/>
            <person name="Lapidus A."/>
            <person name="Cheng J.-F."/>
            <person name="Bruce D."/>
            <person name="Goodwin L."/>
            <person name="Pitluck S."/>
            <person name="Chertkov O."/>
            <person name="Misra M."/>
            <person name="Detter J.C."/>
            <person name="Han C."/>
            <person name="Tapia R."/>
            <person name="Land M."/>
            <person name="Hauser L."/>
            <person name="Jeffries C."/>
            <person name="Kyrpides N."/>
            <person name="Ivanova N."/>
            <person name="Mikhailova N."/>
            <person name="Wang A."/>
            <person name="Mouttaki H."/>
            <person name="He Z."/>
            <person name="Zhou J."/>
            <person name="Hemme C.L."/>
            <person name="Woyke T."/>
        </authorList>
    </citation>
    <scope>NUCLEOTIDE SEQUENCE [LARGE SCALE GENOMIC DNA]</scope>
    <source>
        <strain evidence="3">DSM 18485 / JCM 12961 / CGMCC 1.5033 / YUAN-3</strain>
    </source>
</reference>
<dbReference type="KEGG" id="eha:Ethha_2501"/>
<dbReference type="Proteomes" id="UP000001551">
    <property type="component" value="Chromosome"/>
</dbReference>
<evidence type="ECO:0000313" key="3">
    <source>
        <dbReference type="Proteomes" id="UP000001551"/>
    </source>
</evidence>
<keyword evidence="1" id="KW-0472">Membrane</keyword>
<dbReference type="eggNOG" id="ENOG502Z7T3">
    <property type="taxonomic scope" value="Bacteria"/>
</dbReference>
<keyword evidence="1" id="KW-0812">Transmembrane</keyword>
<protein>
    <recommendedName>
        <fullName evidence="4">DUF3810 domain-containing protein</fullName>
    </recommendedName>
</protein>
<dbReference type="InterPro" id="IPR024294">
    <property type="entry name" value="DUF3810"/>
</dbReference>
<dbReference type="RefSeq" id="WP_013486337.1">
    <property type="nucleotide sequence ID" value="NC_014828.1"/>
</dbReference>
<accession>E6U5X7</accession>
<name>E6U5X7_ETHHY</name>